<evidence type="ECO:0000313" key="5">
    <source>
        <dbReference type="Proteomes" id="UP001500879"/>
    </source>
</evidence>
<dbReference type="InterPro" id="IPR029066">
    <property type="entry name" value="PLP-binding_barrel"/>
</dbReference>
<sequence length="387" mass="41841">MSHTDPRIPDLGAPGLPELRLDLSALENNIRLMARWSHEHGVELSPHIKTTMTRPIVDLQMAAGAWGVTVATTRQAGIALGWGIRRILIANQVIHGTDLARIRKWLRETPDLELYCFIDSMAGLARAQVAMGQARNPLRLLIDVGAGQGRTGVRKPSEARVLAEAAAQGPAGAVLAGVAGYEGIRPNNREAATTEAVDAHCRTTVGIFHDLVPFFRTERPLLSMGGSAFPDRAVAAIDELRRRHPDIALLPVVRSGCYVTHDHGTYEQVSPVPGLRPALTVRAVVLSTPEPGHAVVGAGRRELPYDAGLPVLVGVRGPYGMRLEASQAVAARIYDHHLVLTGVQALQVGDVVDLGISHPCSAFDRWPSLVVVDDEECPLEVWHPQFH</sequence>
<evidence type="ECO:0000256" key="2">
    <source>
        <dbReference type="ARBA" id="ARBA00023239"/>
    </source>
</evidence>
<dbReference type="InterPro" id="IPR051466">
    <property type="entry name" value="D-amino_acid_metab_enzyme"/>
</dbReference>
<dbReference type="PANTHER" id="PTHR28004:SF8">
    <property type="entry name" value="D-SERINE DEAMINASE"/>
    <property type="match status" value="1"/>
</dbReference>
<comment type="similarity">
    <text evidence="1">Belongs to the DSD1 family.</text>
</comment>
<gene>
    <name evidence="4" type="ORF">GCM10010357_19160</name>
</gene>
<dbReference type="PANTHER" id="PTHR28004">
    <property type="entry name" value="ZGC:162816-RELATED"/>
    <property type="match status" value="1"/>
</dbReference>
<dbReference type="EMBL" id="BAAABX010000019">
    <property type="protein sequence ID" value="GAA0398197.1"/>
    <property type="molecule type" value="Genomic_DNA"/>
</dbReference>
<dbReference type="InterPro" id="IPR026956">
    <property type="entry name" value="D-ser_dehydrat-like_dom"/>
</dbReference>
<name>A0ABN0YK70_9ACTN</name>
<dbReference type="RefSeq" id="WP_344022041.1">
    <property type="nucleotide sequence ID" value="NZ_BAAABX010000019.1"/>
</dbReference>
<evidence type="ECO:0000313" key="4">
    <source>
        <dbReference type="EMBL" id="GAA0398197.1"/>
    </source>
</evidence>
<keyword evidence="2" id="KW-0456">Lyase</keyword>
<evidence type="ECO:0000259" key="3">
    <source>
        <dbReference type="SMART" id="SM01119"/>
    </source>
</evidence>
<dbReference type="Gene3D" id="2.40.37.20">
    <property type="entry name" value="D-serine dehydratase-like domain"/>
    <property type="match status" value="1"/>
</dbReference>
<organism evidence="4 5">
    <name type="scientific">Streptomyces luteireticuli</name>
    <dbReference type="NCBI Taxonomy" id="173858"/>
    <lineage>
        <taxon>Bacteria</taxon>
        <taxon>Bacillati</taxon>
        <taxon>Actinomycetota</taxon>
        <taxon>Actinomycetes</taxon>
        <taxon>Kitasatosporales</taxon>
        <taxon>Streptomycetaceae</taxon>
        <taxon>Streptomyces</taxon>
    </lineage>
</organism>
<evidence type="ECO:0000256" key="1">
    <source>
        <dbReference type="ARBA" id="ARBA00005323"/>
    </source>
</evidence>
<accession>A0ABN0YK70</accession>
<dbReference type="InterPro" id="IPR001608">
    <property type="entry name" value="Ala_racemase_N"/>
</dbReference>
<protein>
    <submittedName>
        <fullName evidence="4">Alanine racemase</fullName>
    </submittedName>
</protein>
<comment type="caution">
    <text evidence="4">The sequence shown here is derived from an EMBL/GenBank/DDBJ whole genome shotgun (WGS) entry which is preliminary data.</text>
</comment>
<dbReference type="InterPro" id="IPR042208">
    <property type="entry name" value="D-ser_dehydrat-like_sf"/>
</dbReference>
<proteinExistence type="inferred from homology"/>
<dbReference type="Pfam" id="PF14031">
    <property type="entry name" value="D-ser_dehydrat"/>
    <property type="match status" value="1"/>
</dbReference>
<dbReference type="SMART" id="SM01119">
    <property type="entry name" value="D-ser_dehydrat"/>
    <property type="match status" value="1"/>
</dbReference>
<reference evidence="4 5" key="1">
    <citation type="journal article" date="2019" name="Int. J. Syst. Evol. Microbiol.">
        <title>The Global Catalogue of Microorganisms (GCM) 10K type strain sequencing project: providing services to taxonomists for standard genome sequencing and annotation.</title>
        <authorList>
            <consortium name="The Broad Institute Genomics Platform"/>
            <consortium name="The Broad Institute Genome Sequencing Center for Infectious Disease"/>
            <person name="Wu L."/>
            <person name="Ma J."/>
        </authorList>
    </citation>
    <scope>NUCLEOTIDE SEQUENCE [LARGE SCALE GENOMIC DNA]</scope>
    <source>
        <strain evidence="4 5">JCM 4788</strain>
    </source>
</reference>
<feature type="domain" description="D-serine dehydratase-like" evidence="3">
    <location>
        <begin position="278"/>
        <end position="373"/>
    </location>
</feature>
<dbReference type="SUPFAM" id="SSF51419">
    <property type="entry name" value="PLP-binding barrel"/>
    <property type="match status" value="1"/>
</dbReference>
<dbReference type="Proteomes" id="UP001500879">
    <property type="component" value="Unassembled WGS sequence"/>
</dbReference>
<dbReference type="Pfam" id="PF01168">
    <property type="entry name" value="Ala_racemase_N"/>
    <property type="match status" value="1"/>
</dbReference>
<dbReference type="Gene3D" id="3.20.20.10">
    <property type="entry name" value="Alanine racemase"/>
    <property type="match status" value="1"/>
</dbReference>
<keyword evidence="5" id="KW-1185">Reference proteome</keyword>